<dbReference type="Proteomes" id="UP000006230">
    <property type="component" value="Unassembled WGS sequence"/>
</dbReference>
<evidence type="ECO:0000313" key="1">
    <source>
        <dbReference type="EMBL" id="EAU48561.1"/>
    </source>
</evidence>
<proteinExistence type="predicted"/>
<evidence type="ECO:0000313" key="2">
    <source>
        <dbReference type="Proteomes" id="UP000006230"/>
    </source>
</evidence>
<dbReference type="HOGENOM" id="CLU_3237302_0_0_5"/>
<sequence>MFDIKVISSTFSQRLTVIIQVGHISLRQTRLCRLSGRTTPCFV</sequence>
<dbReference type="EMBL" id="AATQ01000001">
    <property type="protein sequence ID" value="EAU48561.1"/>
    <property type="molecule type" value="Genomic_DNA"/>
</dbReference>
<name>Q0FWJ1_SALBH</name>
<reference evidence="1 2" key="1">
    <citation type="journal article" date="2010" name="J. Bacteriol.">
        <title>Genome sequences of Pelagibaca bermudensis HTCC2601T and Maritimibacter alkaliphilus HTCC2654T, the type strains of two marine Roseobacter genera.</title>
        <authorList>
            <person name="Thrash J.C."/>
            <person name="Cho J.C."/>
            <person name="Ferriera S."/>
            <person name="Johnson J."/>
            <person name="Vergin K.L."/>
            <person name="Giovannoni S.J."/>
        </authorList>
    </citation>
    <scope>NUCLEOTIDE SEQUENCE [LARGE SCALE GENOMIC DNA]</scope>
    <source>
        <strain evidence="2">DSM 26914 / JCM 13377 / KCTC 12554 / HTCC2601</strain>
    </source>
</reference>
<accession>Q0FWJ1</accession>
<gene>
    <name evidence="1" type="ORF">R2601_03273</name>
</gene>
<dbReference type="AlphaFoldDB" id="Q0FWJ1"/>
<protein>
    <submittedName>
        <fullName evidence="1">Uncharacterized protein</fullName>
    </submittedName>
</protein>
<keyword evidence="2" id="KW-1185">Reference proteome</keyword>
<organism evidence="1 2">
    <name type="scientific">Salipiger bermudensis (strain DSM 26914 / JCM 13377 / KCTC 12554 / HTCC2601)</name>
    <name type="common">Pelagibaca bermudensis</name>
    <dbReference type="NCBI Taxonomy" id="314265"/>
    <lineage>
        <taxon>Bacteria</taxon>
        <taxon>Pseudomonadati</taxon>
        <taxon>Pseudomonadota</taxon>
        <taxon>Alphaproteobacteria</taxon>
        <taxon>Rhodobacterales</taxon>
        <taxon>Roseobacteraceae</taxon>
        <taxon>Salipiger</taxon>
    </lineage>
</organism>
<comment type="caution">
    <text evidence="1">The sequence shown here is derived from an EMBL/GenBank/DDBJ whole genome shotgun (WGS) entry which is preliminary data.</text>
</comment>